<dbReference type="GO" id="GO:0043596">
    <property type="term" value="C:nuclear replication fork"/>
    <property type="evidence" value="ECO:0007669"/>
    <property type="project" value="TreeGrafter"/>
</dbReference>
<feature type="non-terminal residue" evidence="6">
    <location>
        <position position="482"/>
    </location>
</feature>
<feature type="repeat" description="TPR" evidence="4">
    <location>
        <begin position="346"/>
        <end position="379"/>
    </location>
</feature>
<evidence type="ECO:0000313" key="7">
    <source>
        <dbReference type="Proteomes" id="UP000228934"/>
    </source>
</evidence>
<keyword evidence="7" id="KW-1185">Reference proteome</keyword>
<dbReference type="SMART" id="SM00028">
    <property type="entry name" value="TPR"/>
    <property type="match status" value="6"/>
</dbReference>
<organism evidence="6 7">
    <name type="scientific">Aquarana catesbeiana</name>
    <name type="common">American bullfrog</name>
    <name type="synonym">Rana catesbeiana</name>
    <dbReference type="NCBI Taxonomy" id="8400"/>
    <lineage>
        <taxon>Eukaryota</taxon>
        <taxon>Metazoa</taxon>
        <taxon>Chordata</taxon>
        <taxon>Craniata</taxon>
        <taxon>Vertebrata</taxon>
        <taxon>Euteleostomi</taxon>
        <taxon>Amphibia</taxon>
        <taxon>Batrachia</taxon>
        <taxon>Anura</taxon>
        <taxon>Neobatrachia</taxon>
        <taxon>Ranoidea</taxon>
        <taxon>Ranidae</taxon>
        <taxon>Aquarana</taxon>
    </lineage>
</organism>
<dbReference type="InterPro" id="IPR019734">
    <property type="entry name" value="TPR_rpt"/>
</dbReference>
<evidence type="ECO:0000256" key="4">
    <source>
        <dbReference type="PROSITE-ProRule" id="PRU00339"/>
    </source>
</evidence>
<keyword evidence="3" id="KW-0539">Nucleus</keyword>
<feature type="region of interest" description="Disordered" evidence="5">
    <location>
        <begin position="453"/>
        <end position="482"/>
    </location>
</feature>
<dbReference type="GO" id="GO:0031297">
    <property type="term" value="P:replication fork processing"/>
    <property type="evidence" value="ECO:0007669"/>
    <property type="project" value="TreeGrafter"/>
</dbReference>
<dbReference type="InterPro" id="IPR052311">
    <property type="entry name" value="MMS22L-TONSL_complex_comp"/>
</dbReference>
<dbReference type="PANTHER" id="PTHR46358">
    <property type="entry name" value="TONSOKU-LIKE PROTEIN"/>
    <property type="match status" value="1"/>
</dbReference>
<dbReference type="AlphaFoldDB" id="A0A2G9RIX2"/>
<reference evidence="7" key="1">
    <citation type="journal article" date="2017" name="Nat. Commun.">
        <title>The North American bullfrog draft genome provides insight into hormonal regulation of long noncoding RNA.</title>
        <authorList>
            <person name="Hammond S.A."/>
            <person name="Warren R.L."/>
            <person name="Vandervalk B.P."/>
            <person name="Kucuk E."/>
            <person name="Khan H."/>
            <person name="Gibb E.A."/>
            <person name="Pandoh P."/>
            <person name="Kirk H."/>
            <person name="Zhao Y."/>
            <person name="Jones M."/>
            <person name="Mungall A.J."/>
            <person name="Coope R."/>
            <person name="Pleasance S."/>
            <person name="Moore R.A."/>
            <person name="Holt R.A."/>
            <person name="Round J.M."/>
            <person name="Ohora S."/>
            <person name="Walle B.V."/>
            <person name="Veldhoen N."/>
            <person name="Helbing C.C."/>
            <person name="Birol I."/>
        </authorList>
    </citation>
    <scope>NUCLEOTIDE SEQUENCE [LARGE SCALE GENOMIC DNA]</scope>
</reference>
<evidence type="ECO:0000256" key="5">
    <source>
        <dbReference type="SAM" id="MobiDB-lite"/>
    </source>
</evidence>
<proteinExistence type="predicted"/>
<dbReference type="OrthoDB" id="5806726at2759"/>
<dbReference type="PROSITE" id="PS50005">
    <property type="entry name" value="TPR"/>
    <property type="match status" value="1"/>
</dbReference>
<dbReference type="GO" id="GO:0000724">
    <property type="term" value="P:double-strand break repair via homologous recombination"/>
    <property type="evidence" value="ECO:0007669"/>
    <property type="project" value="TreeGrafter"/>
</dbReference>
<dbReference type="Pfam" id="PF13424">
    <property type="entry name" value="TPR_12"/>
    <property type="match status" value="1"/>
</dbReference>
<dbReference type="SUPFAM" id="SSF48452">
    <property type="entry name" value="TPR-like"/>
    <property type="match status" value="3"/>
</dbReference>
<gene>
    <name evidence="6" type="ORF">AB205_0128140</name>
</gene>
<dbReference type="PANTHER" id="PTHR46358:SF1">
    <property type="entry name" value="TONSOKU-LIKE PROTEIN"/>
    <property type="match status" value="1"/>
</dbReference>
<feature type="non-terminal residue" evidence="6">
    <location>
        <position position="1"/>
    </location>
</feature>
<evidence type="ECO:0000256" key="2">
    <source>
        <dbReference type="ARBA" id="ARBA00022737"/>
    </source>
</evidence>
<evidence type="ECO:0000313" key="6">
    <source>
        <dbReference type="EMBL" id="PIO27842.1"/>
    </source>
</evidence>
<dbReference type="InterPro" id="IPR011990">
    <property type="entry name" value="TPR-like_helical_dom_sf"/>
</dbReference>
<dbReference type="Gene3D" id="1.25.40.10">
    <property type="entry name" value="Tetratricopeptide repeat domain"/>
    <property type="match status" value="2"/>
</dbReference>
<feature type="compositionally biased region" description="Acidic residues" evidence="5">
    <location>
        <begin position="459"/>
        <end position="482"/>
    </location>
</feature>
<evidence type="ECO:0000256" key="1">
    <source>
        <dbReference type="ARBA" id="ARBA00004123"/>
    </source>
</evidence>
<dbReference type="EMBL" id="KV941741">
    <property type="protein sequence ID" value="PIO27842.1"/>
    <property type="molecule type" value="Genomic_DNA"/>
</dbReference>
<dbReference type="Proteomes" id="UP000228934">
    <property type="component" value="Unassembled WGS sequence"/>
</dbReference>
<protein>
    <submittedName>
        <fullName evidence="6">Uncharacterized protein</fullName>
    </submittedName>
</protein>
<sequence>NINLLIPDVPRLTFSSRGRNSEWLSRPFRTSVRGGGQFQEAIEEHRQELGICQGLGDVIGCAVANRKIGECFAELGNYEAALKHQHLHMDLAKSVSSDIEEQRALATIGRTYLYMCEVGKEEAQRPAEDAFLKSLAIVDERLEGKVSQRDLSEMRARLFLNLGFLYDIMGKPDKCSYYIRKSIFISEQTQLHEDLYRANVNLAGIHLRNGEHSKAIRCWEAARECARRMRDKQMESECYGSIGQTLLSLGDLSAGKRSLKKAFRLGSLQQSDRDIVRRNLKYAIKGCHLEEALSELVEGDKRGALPLYEQLGDLYCKVSCYSKAVEYYKLQLRCAQSLGRPDKELAVIHVSLAATYTDLRDHKRALLHYQEELELRKGNPVEECKTWLNMAMSMEEDGQESEEVQRCLSSALKCSREAKDSQLQRKVLRQLLVMQKKWASLEAADTEAQLAELCGGSDSESEEEEVESSEPLQESDIELSQS</sequence>
<name>A0A2G9RIX2_AQUCT</name>
<comment type="subcellular location">
    <subcellularLocation>
        <location evidence="1">Nucleus</location>
    </subcellularLocation>
</comment>
<accession>A0A2G9RIX2</accession>
<dbReference type="Pfam" id="PF13181">
    <property type="entry name" value="TPR_8"/>
    <property type="match status" value="1"/>
</dbReference>
<keyword evidence="4" id="KW-0802">TPR repeat</keyword>
<keyword evidence="2" id="KW-0677">Repeat</keyword>
<evidence type="ECO:0000256" key="3">
    <source>
        <dbReference type="ARBA" id="ARBA00023242"/>
    </source>
</evidence>